<dbReference type="STRING" id="97359.A0A550CQL5"/>
<protein>
    <submittedName>
        <fullName evidence="7">SNF2 family N-terminal domain-containing protein</fullName>
    </submittedName>
</protein>
<name>A0A550CQL5_9AGAR</name>
<feature type="domain" description="Helicase C-terminal" evidence="6">
    <location>
        <begin position="464"/>
        <end position="626"/>
    </location>
</feature>
<dbReference type="InterPro" id="IPR049730">
    <property type="entry name" value="SNF2/RAD54-like_C"/>
</dbReference>
<dbReference type="SMART" id="SM00487">
    <property type="entry name" value="DEXDc"/>
    <property type="match status" value="1"/>
</dbReference>
<gene>
    <name evidence="7" type="ORF">BD626DRAFT_396634</name>
</gene>
<dbReference type="Gene3D" id="3.40.50.10810">
    <property type="entry name" value="Tandem AAA-ATPase domain"/>
    <property type="match status" value="1"/>
</dbReference>
<proteinExistence type="predicted"/>
<feature type="domain" description="Helicase ATP-binding" evidence="5">
    <location>
        <begin position="57"/>
        <end position="265"/>
    </location>
</feature>
<dbReference type="SUPFAM" id="SSF52540">
    <property type="entry name" value="P-loop containing nucleoside triphosphate hydrolases"/>
    <property type="match status" value="2"/>
</dbReference>
<comment type="caution">
    <text evidence="7">The sequence shown here is derived from an EMBL/GenBank/DDBJ whole genome shotgun (WGS) entry which is preliminary data.</text>
</comment>
<dbReference type="AlphaFoldDB" id="A0A550CQL5"/>
<dbReference type="GO" id="GO:0008094">
    <property type="term" value="F:ATP-dependent activity, acting on DNA"/>
    <property type="evidence" value="ECO:0007669"/>
    <property type="project" value="TreeGrafter"/>
</dbReference>
<evidence type="ECO:0000256" key="1">
    <source>
        <dbReference type="ARBA" id="ARBA00022741"/>
    </source>
</evidence>
<keyword evidence="8" id="KW-1185">Reference proteome</keyword>
<dbReference type="EMBL" id="VDMD01000003">
    <property type="protein sequence ID" value="TRM67085.1"/>
    <property type="molecule type" value="Genomic_DNA"/>
</dbReference>
<dbReference type="InterPro" id="IPR001650">
    <property type="entry name" value="Helicase_C-like"/>
</dbReference>
<dbReference type="InterPro" id="IPR000330">
    <property type="entry name" value="SNF2_N"/>
</dbReference>
<dbReference type="GO" id="GO:0005524">
    <property type="term" value="F:ATP binding"/>
    <property type="evidence" value="ECO:0007669"/>
    <property type="project" value="UniProtKB-KW"/>
</dbReference>
<evidence type="ECO:0000259" key="5">
    <source>
        <dbReference type="PROSITE" id="PS51192"/>
    </source>
</evidence>
<evidence type="ECO:0000256" key="4">
    <source>
        <dbReference type="SAM" id="MobiDB-lite"/>
    </source>
</evidence>
<reference evidence="7 8" key="1">
    <citation type="journal article" date="2019" name="New Phytol.">
        <title>Comparative genomics reveals unique wood-decay strategies and fruiting body development in the Schizophyllaceae.</title>
        <authorList>
            <person name="Almasi E."/>
            <person name="Sahu N."/>
            <person name="Krizsan K."/>
            <person name="Balint B."/>
            <person name="Kovacs G.M."/>
            <person name="Kiss B."/>
            <person name="Cseklye J."/>
            <person name="Drula E."/>
            <person name="Henrissat B."/>
            <person name="Nagy I."/>
            <person name="Chovatia M."/>
            <person name="Adam C."/>
            <person name="LaButti K."/>
            <person name="Lipzen A."/>
            <person name="Riley R."/>
            <person name="Grigoriev I.V."/>
            <person name="Nagy L.G."/>
        </authorList>
    </citation>
    <scope>NUCLEOTIDE SEQUENCE [LARGE SCALE GENOMIC DNA]</scope>
    <source>
        <strain evidence="7 8">NL-1724</strain>
    </source>
</reference>
<dbReference type="Pfam" id="PF00271">
    <property type="entry name" value="Helicase_C"/>
    <property type="match status" value="1"/>
</dbReference>
<dbReference type="GO" id="GO:0006281">
    <property type="term" value="P:DNA repair"/>
    <property type="evidence" value="ECO:0007669"/>
    <property type="project" value="TreeGrafter"/>
</dbReference>
<dbReference type="PANTHER" id="PTHR45626:SF14">
    <property type="entry name" value="ATP-DEPENDENT DNA HELICASE (EUROFUNG)"/>
    <property type="match status" value="1"/>
</dbReference>
<dbReference type="PROSITE" id="PS51192">
    <property type="entry name" value="HELICASE_ATP_BIND_1"/>
    <property type="match status" value="1"/>
</dbReference>
<dbReference type="Gene3D" id="3.40.50.300">
    <property type="entry name" value="P-loop containing nucleotide triphosphate hydrolases"/>
    <property type="match status" value="1"/>
</dbReference>
<evidence type="ECO:0000259" key="6">
    <source>
        <dbReference type="PROSITE" id="PS51194"/>
    </source>
</evidence>
<sequence length="642" mass="72237">MSGAEAEKALKNLVGGSVNDDEEFVFTEEDLIVPGFKDNIRLLPHQVQGRRWMKEREDVSQKRFGGILADDMGLGKTIQTLARIVEGRPKKADREEGWSGSTLVVCPLALVDQWASEAAKMAKGLIVVKHHGPNRASDMSAFRNAHIVVTTYDVVKSECEAYGGTARDEGTSKAKKKKAVDSDSDSDIPRPAVRGKKKAGPKRALFDVHWWRVILDEAHNIKNHKTKGARACTALQAKFRWCLTGTPMQNNVSELYSLFEFLRIKPLNDLEHFNTHIANPLKNGRGATRAMKRLQVVLKAVMLRRTKDQMLNGKRLIELPPRNLTIVSCPFSVQEQIFYENLEAKMGDTVKNLMESGEGGGQAYISVLLLLLRLRQACNHPVMVSEDYKEDIDAIDTRAAKNKDDSTDPDDLAAAFGQLGVTRKCKLCQAKCDDDEDTLSFCKDCALLKAMQVDGLSTSAKIRKLLELLDEIKDRGEGEKTIIFSQFTSMLDLIMPFLRNRGIKYVRYDGKMRADMREASLRQIRENESTKVILISFKAGSTGLNLTSCNNVILVDMWWNPALEEQAFDRAHRFGQERPVHIYKLKVNGTVEDRILALQEKKRELTRAALSGEKVKNLRLDMNELLALFRPGVEDDDDDEED</sequence>
<accession>A0A550CQL5</accession>
<dbReference type="CDD" id="cd18008">
    <property type="entry name" value="DEXDc_SHPRH-like"/>
    <property type="match status" value="1"/>
</dbReference>
<dbReference type="CDD" id="cd18793">
    <property type="entry name" value="SF2_C_SNF"/>
    <property type="match status" value="1"/>
</dbReference>
<dbReference type="InterPro" id="IPR014001">
    <property type="entry name" value="Helicase_ATP-bd"/>
</dbReference>
<dbReference type="GO" id="GO:0016787">
    <property type="term" value="F:hydrolase activity"/>
    <property type="evidence" value="ECO:0007669"/>
    <property type="project" value="UniProtKB-KW"/>
</dbReference>
<keyword evidence="2" id="KW-0378">Hydrolase</keyword>
<dbReference type="PANTHER" id="PTHR45626">
    <property type="entry name" value="TRANSCRIPTION TERMINATION FACTOR 2-RELATED"/>
    <property type="match status" value="1"/>
</dbReference>
<evidence type="ECO:0000256" key="2">
    <source>
        <dbReference type="ARBA" id="ARBA00022801"/>
    </source>
</evidence>
<keyword evidence="3" id="KW-0067">ATP-binding</keyword>
<dbReference type="InterPro" id="IPR050628">
    <property type="entry name" value="SNF2_RAD54_helicase_TF"/>
</dbReference>
<dbReference type="SMART" id="SM00490">
    <property type="entry name" value="HELICc"/>
    <property type="match status" value="1"/>
</dbReference>
<evidence type="ECO:0000256" key="3">
    <source>
        <dbReference type="ARBA" id="ARBA00022840"/>
    </source>
</evidence>
<dbReference type="Proteomes" id="UP000320762">
    <property type="component" value="Unassembled WGS sequence"/>
</dbReference>
<dbReference type="GO" id="GO:0005634">
    <property type="term" value="C:nucleus"/>
    <property type="evidence" value="ECO:0007669"/>
    <property type="project" value="TreeGrafter"/>
</dbReference>
<dbReference type="PROSITE" id="PS51194">
    <property type="entry name" value="HELICASE_CTER"/>
    <property type="match status" value="1"/>
</dbReference>
<dbReference type="InterPro" id="IPR038718">
    <property type="entry name" value="SNF2-like_sf"/>
</dbReference>
<evidence type="ECO:0000313" key="8">
    <source>
        <dbReference type="Proteomes" id="UP000320762"/>
    </source>
</evidence>
<dbReference type="Pfam" id="PF00176">
    <property type="entry name" value="SNF2-rel_dom"/>
    <property type="match status" value="1"/>
</dbReference>
<evidence type="ECO:0000313" key="7">
    <source>
        <dbReference type="EMBL" id="TRM67085.1"/>
    </source>
</evidence>
<organism evidence="7 8">
    <name type="scientific">Schizophyllum amplum</name>
    <dbReference type="NCBI Taxonomy" id="97359"/>
    <lineage>
        <taxon>Eukaryota</taxon>
        <taxon>Fungi</taxon>
        <taxon>Dikarya</taxon>
        <taxon>Basidiomycota</taxon>
        <taxon>Agaricomycotina</taxon>
        <taxon>Agaricomycetes</taxon>
        <taxon>Agaricomycetidae</taxon>
        <taxon>Agaricales</taxon>
        <taxon>Schizophyllaceae</taxon>
        <taxon>Schizophyllum</taxon>
    </lineage>
</organism>
<dbReference type="OrthoDB" id="423559at2759"/>
<feature type="region of interest" description="Disordered" evidence="4">
    <location>
        <begin position="165"/>
        <end position="200"/>
    </location>
</feature>
<dbReference type="InterPro" id="IPR027417">
    <property type="entry name" value="P-loop_NTPase"/>
</dbReference>
<keyword evidence="1" id="KW-0547">Nucleotide-binding</keyword>